<feature type="domain" description="Band 7" evidence="3">
    <location>
        <begin position="19"/>
        <end position="177"/>
    </location>
</feature>
<dbReference type="PANTHER" id="PTHR43327:SF10">
    <property type="entry name" value="STOMATIN-LIKE PROTEIN 2, MITOCHONDRIAL"/>
    <property type="match status" value="1"/>
</dbReference>
<dbReference type="GO" id="GO:0008233">
    <property type="term" value="F:peptidase activity"/>
    <property type="evidence" value="ECO:0007669"/>
    <property type="project" value="UniProtKB-KW"/>
</dbReference>
<dbReference type="InterPro" id="IPR001107">
    <property type="entry name" value="Band_7"/>
</dbReference>
<dbReference type="FunFam" id="3.30.479.30:FF:000004">
    <property type="entry name" value="Putative membrane protease family, stomatin"/>
    <property type="match status" value="1"/>
</dbReference>
<dbReference type="GO" id="GO:0006508">
    <property type="term" value="P:proteolysis"/>
    <property type="evidence" value="ECO:0007669"/>
    <property type="project" value="UniProtKB-KW"/>
</dbReference>
<reference evidence="4 5" key="1">
    <citation type="submission" date="2019-03" db="EMBL/GenBank/DDBJ databases">
        <title>Genomic Encyclopedia of Archaeal and Bacterial Type Strains, Phase II (KMG-II): from individual species to whole genera.</title>
        <authorList>
            <person name="Goeker M."/>
        </authorList>
    </citation>
    <scope>NUCLEOTIDE SEQUENCE [LARGE SCALE GENOMIC DNA]</scope>
    <source>
        <strain evidence="4 5">RL-C</strain>
    </source>
</reference>
<dbReference type="InterPro" id="IPR050710">
    <property type="entry name" value="Band7/mec-2_domain"/>
</dbReference>
<dbReference type="SMART" id="SM00244">
    <property type="entry name" value="PHB"/>
    <property type="match status" value="1"/>
</dbReference>
<dbReference type="SUPFAM" id="SSF117892">
    <property type="entry name" value="Band 7/SPFH domain"/>
    <property type="match status" value="1"/>
</dbReference>
<dbReference type="Gene3D" id="3.30.479.30">
    <property type="entry name" value="Band 7 domain"/>
    <property type="match status" value="1"/>
</dbReference>
<dbReference type="Pfam" id="PF16200">
    <property type="entry name" value="Band_7_C"/>
    <property type="match status" value="1"/>
</dbReference>
<dbReference type="Pfam" id="PF01145">
    <property type="entry name" value="Band_7"/>
    <property type="match status" value="1"/>
</dbReference>
<dbReference type="PRINTS" id="PR00721">
    <property type="entry name" value="STOMATIN"/>
</dbReference>
<evidence type="ECO:0000313" key="5">
    <source>
        <dbReference type="Proteomes" id="UP000294830"/>
    </source>
</evidence>
<accession>A0A4R2EIY3</accession>
<dbReference type="GO" id="GO:0098552">
    <property type="term" value="C:side of membrane"/>
    <property type="evidence" value="ECO:0007669"/>
    <property type="project" value="UniProtKB-ARBA"/>
</dbReference>
<dbReference type="PANTHER" id="PTHR43327">
    <property type="entry name" value="STOMATIN-LIKE PROTEIN 2, MITOCHONDRIAL"/>
    <property type="match status" value="1"/>
</dbReference>
<gene>
    <name evidence="4" type="ORF">CLV25_105170</name>
</gene>
<comment type="similarity">
    <text evidence="2">Belongs to the band 7/mec-2 family.</text>
</comment>
<comment type="caution">
    <text evidence="4">The sequence shown here is derived from an EMBL/GenBank/DDBJ whole genome shotgun (WGS) entry which is preliminary data.</text>
</comment>
<name>A0A4R2EIY3_9BACT</name>
<comment type="subcellular location">
    <subcellularLocation>
        <location evidence="1">Membrane</location>
        <topology evidence="1">Single-pass membrane protein</topology>
    </subcellularLocation>
</comment>
<evidence type="ECO:0000259" key="3">
    <source>
        <dbReference type="SMART" id="SM00244"/>
    </source>
</evidence>
<dbReference type="Proteomes" id="UP000294830">
    <property type="component" value="Unassembled WGS sequence"/>
</dbReference>
<protein>
    <submittedName>
        <fullName evidence="4">Regulator of protease activity HflC (Stomatin/prohibitin superfamily)</fullName>
    </submittedName>
</protein>
<keyword evidence="4" id="KW-0645">Protease</keyword>
<dbReference type="InterPro" id="IPR032435">
    <property type="entry name" value="STML2-like_C"/>
</dbReference>
<organism evidence="4 5">
    <name type="scientific">Acetobacteroides hydrogenigenes</name>
    <dbReference type="NCBI Taxonomy" id="979970"/>
    <lineage>
        <taxon>Bacteria</taxon>
        <taxon>Pseudomonadati</taxon>
        <taxon>Bacteroidota</taxon>
        <taxon>Bacteroidia</taxon>
        <taxon>Bacteroidales</taxon>
        <taxon>Rikenellaceae</taxon>
        <taxon>Acetobacteroides</taxon>
    </lineage>
</organism>
<dbReference type="InterPro" id="IPR001972">
    <property type="entry name" value="Stomatin_HflK_fam"/>
</dbReference>
<dbReference type="InterPro" id="IPR036013">
    <property type="entry name" value="Band_7/SPFH_dom_sf"/>
</dbReference>
<dbReference type="AlphaFoldDB" id="A0A4R2EIY3"/>
<sequence length="314" mass="34471">MGSGALIALVAFALLLILMTVKVVPQQSAYIIERFGKFHEVLKPGINFVIPFFDKVAYKYSLKEQAFDIPEQVCITRDNVQVIVDGVVFLQVIDAQKAAYGISNYVFAVTQLSQTTMRSEMGKIELDRTFEERTTINRAVVEAIDEASQHWGVKVLRYEIKNITPPQSVLHAMEKQMQAEREKRARILQSEGEKQSAINIAEGQKQKVVLESEGIKLQQINTAEGQAEAIRAVAVATADGIKAVASSIKNEGGYEAIQLRVAEQLVEQFGKLAKTNNTLILPANFGDMASIVSGALAVIKQQDAKAPGNPTPIK</sequence>
<evidence type="ECO:0000256" key="2">
    <source>
        <dbReference type="ARBA" id="ARBA00008164"/>
    </source>
</evidence>
<dbReference type="EMBL" id="SLWB01000005">
    <property type="protein sequence ID" value="TCN68968.1"/>
    <property type="molecule type" value="Genomic_DNA"/>
</dbReference>
<dbReference type="GO" id="GO:0005886">
    <property type="term" value="C:plasma membrane"/>
    <property type="evidence" value="ECO:0007669"/>
    <property type="project" value="UniProtKB-ARBA"/>
</dbReference>
<keyword evidence="4" id="KW-0378">Hydrolase</keyword>
<evidence type="ECO:0000313" key="4">
    <source>
        <dbReference type="EMBL" id="TCN68968.1"/>
    </source>
</evidence>
<dbReference type="CDD" id="cd08829">
    <property type="entry name" value="SPFH_paraslipin"/>
    <property type="match status" value="1"/>
</dbReference>
<evidence type="ECO:0000256" key="1">
    <source>
        <dbReference type="ARBA" id="ARBA00004167"/>
    </source>
</evidence>
<proteinExistence type="inferred from homology"/>
<keyword evidence="5" id="KW-1185">Reference proteome</keyword>